<evidence type="ECO:0000256" key="6">
    <source>
        <dbReference type="ARBA" id="ARBA00022729"/>
    </source>
</evidence>
<accession>A0A2I7N862</accession>
<sequence>MKKLVSLFLLGILLTGCASLYDTKVDNPADYHKPQQVDDNYNLTGRFSIRTADKNYYGNFSWLKESANEELDFMSPIGSTVAQIKIESGVASLTDEENKTYSGENLNQLMQERLGFVLPMGYLHYWIQGVPLPQYPVQESLKSGFSQLGWRVEYLSWHDENHPQIIQASKDDLRIKLLLNY</sequence>
<evidence type="ECO:0000313" key="15">
    <source>
        <dbReference type="Proteomes" id="UP000236655"/>
    </source>
</evidence>
<reference evidence="15" key="1">
    <citation type="submission" date="2017-11" db="EMBL/GenBank/DDBJ databases">
        <authorList>
            <person name="Chan K.G."/>
            <person name="Lee L.S."/>
        </authorList>
    </citation>
    <scope>NUCLEOTIDE SEQUENCE [LARGE SCALE GENOMIC DNA]</scope>
    <source>
        <strain evidence="15">DSM 100970</strain>
    </source>
</reference>
<evidence type="ECO:0000256" key="13">
    <source>
        <dbReference type="SAM" id="SignalP"/>
    </source>
</evidence>
<protein>
    <recommendedName>
        <fullName evidence="4">Outer-membrane lipoprotein LolB</fullName>
    </recommendedName>
</protein>
<dbReference type="SUPFAM" id="SSF89392">
    <property type="entry name" value="Prokaryotic lipoproteins and lipoprotein localization factors"/>
    <property type="match status" value="1"/>
</dbReference>
<evidence type="ECO:0000256" key="2">
    <source>
        <dbReference type="ARBA" id="ARBA00009696"/>
    </source>
</evidence>
<evidence type="ECO:0000256" key="10">
    <source>
        <dbReference type="ARBA" id="ARBA00023186"/>
    </source>
</evidence>
<evidence type="ECO:0000256" key="1">
    <source>
        <dbReference type="ARBA" id="ARBA00004459"/>
    </source>
</evidence>
<keyword evidence="15" id="KW-1185">Reference proteome</keyword>
<comment type="similarity">
    <text evidence="2">Belongs to the LolB family.</text>
</comment>
<dbReference type="RefSeq" id="WP_102951936.1">
    <property type="nucleotide sequence ID" value="NZ_CP024847.1"/>
</dbReference>
<dbReference type="InterPro" id="IPR029046">
    <property type="entry name" value="LolA/LolB/LppX"/>
</dbReference>
<keyword evidence="10" id="KW-0143">Chaperone</keyword>
<evidence type="ECO:0000313" key="14">
    <source>
        <dbReference type="EMBL" id="AUR52648.1"/>
    </source>
</evidence>
<evidence type="ECO:0000256" key="7">
    <source>
        <dbReference type="ARBA" id="ARBA00022927"/>
    </source>
</evidence>
<gene>
    <name evidence="14" type="primary">lolB</name>
    <name evidence="14" type="ORF">CUN60_10185</name>
</gene>
<evidence type="ECO:0000256" key="8">
    <source>
        <dbReference type="ARBA" id="ARBA00023136"/>
    </source>
</evidence>
<feature type="chain" id="PRO_5014473199" description="Outer-membrane lipoprotein LolB" evidence="13">
    <location>
        <begin position="21"/>
        <end position="181"/>
    </location>
</feature>
<comment type="subcellular location">
    <subcellularLocation>
        <location evidence="1">Cell outer membrane</location>
        <topology evidence="1">Lipid-anchor</topology>
    </subcellularLocation>
</comment>
<dbReference type="Gene3D" id="2.50.20.10">
    <property type="entry name" value="Lipoprotein localisation LolA/LolB/LppX"/>
    <property type="match status" value="1"/>
</dbReference>
<keyword evidence="7" id="KW-0653">Protein transport</keyword>
<dbReference type="PROSITE" id="PS51257">
    <property type="entry name" value="PROKAR_LIPOPROTEIN"/>
    <property type="match status" value="1"/>
</dbReference>
<dbReference type="InterPro" id="IPR004565">
    <property type="entry name" value="OM_lipoprot_LolB"/>
</dbReference>
<proteinExistence type="inferred from homology"/>
<evidence type="ECO:0000256" key="12">
    <source>
        <dbReference type="ARBA" id="ARBA00023288"/>
    </source>
</evidence>
<dbReference type="NCBIfam" id="TIGR00548">
    <property type="entry name" value="lolB"/>
    <property type="match status" value="1"/>
</dbReference>
<evidence type="ECO:0000256" key="9">
    <source>
        <dbReference type="ARBA" id="ARBA00023139"/>
    </source>
</evidence>
<keyword evidence="8" id="KW-0472">Membrane</keyword>
<dbReference type="KEGG" id="nba:CUN60_10185"/>
<evidence type="ECO:0000256" key="3">
    <source>
        <dbReference type="ARBA" id="ARBA00011245"/>
    </source>
</evidence>
<keyword evidence="9" id="KW-0564">Palmitate</keyword>
<dbReference type="Proteomes" id="UP000236655">
    <property type="component" value="Chromosome"/>
</dbReference>
<dbReference type="OrthoDB" id="5296388at2"/>
<keyword evidence="6 13" id="KW-0732">Signal</keyword>
<organism evidence="14 15">
    <name type="scientific">Aquella oligotrophica</name>
    <dbReference type="NCBI Taxonomy" id="2067065"/>
    <lineage>
        <taxon>Bacteria</taxon>
        <taxon>Pseudomonadati</taxon>
        <taxon>Pseudomonadota</taxon>
        <taxon>Betaproteobacteria</taxon>
        <taxon>Neisseriales</taxon>
        <taxon>Neisseriaceae</taxon>
        <taxon>Aquella</taxon>
    </lineage>
</organism>
<evidence type="ECO:0000256" key="11">
    <source>
        <dbReference type="ARBA" id="ARBA00023237"/>
    </source>
</evidence>
<evidence type="ECO:0000256" key="5">
    <source>
        <dbReference type="ARBA" id="ARBA00022448"/>
    </source>
</evidence>
<name>A0A2I7N862_9NEIS</name>
<keyword evidence="12 14" id="KW-0449">Lipoprotein</keyword>
<evidence type="ECO:0000256" key="4">
    <source>
        <dbReference type="ARBA" id="ARBA00016202"/>
    </source>
</evidence>
<dbReference type="AlphaFoldDB" id="A0A2I7N862"/>
<keyword evidence="11" id="KW-0998">Cell outer membrane</keyword>
<feature type="signal peptide" evidence="13">
    <location>
        <begin position="1"/>
        <end position="20"/>
    </location>
</feature>
<comment type="subunit">
    <text evidence="3">Monomer.</text>
</comment>
<dbReference type="CDD" id="cd16326">
    <property type="entry name" value="LolB"/>
    <property type="match status" value="1"/>
</dbReference>
<keyword evidence="5" id="KW-0813">Transport</keyword>
<dbReference type="GO" id="GO:0009279">
    <property type="term" value="C:cell outer membrane"/>
    <property type="evidence" value="ECO:0007669"/>
    <property type="project" value="UniProtKB-SubCell"/>
</dbReference>
<dbReference type="Pfam" id="PF03550">
    <property type="entry name" value="LolB"/>
    <property type="match status" value="1"/>
</dbReference>
<dbReference type="EMBL" id="CP024847">
    <property type="protein sequence ID" value="AUR52648.1"/>
    <property type="molecule type" value="Genomic_DNA"/>
</dbReference>
<dbReference type="GO" id="GO:0015031">
    <property type="term" value="P:protein transport"/>
    <property type="evidence" value="ECO:0007669"/>
    <property type="project" value="UniProtKB-KW"/>
</dbReference>